<organism evidence="11 12">
    <name type="scientific">Blepharisma stoltei</name>
    <dbReference type="NCBI Taxonomy" id="1481888"/>
    <lineage>
        <taxon>Eukaryota</taxon>
        <taxon>Sar</taxon>
        <taxon>Alveolata</taxon>
        <taxon>Ciliophora</taxon>
        <taxon>Postciliodesmatophora</taxon>
        <taxon>Heterotrichea</taxon>
        <taxon>Heterotrichida</taxon>
        <taxon>Blepharismidae</taxon>
        <taxon>Blepharisma</taxon>
    </lineage>
</organism>
<dbReference type="AlphaFoldDB" id="A0AAU9IRV5"/>
<evidence type="ECO:0000256" key="4">
    <source>
        <dbReference type="ARBA" id="ARBA00022525"/>
    </source>
</evidence>
<dbReference type="Pfam" id="PF07722">
    <property type="entry name" value="Peptidase_C26"/>
    <property type="match status" value="1"/>
</dbReference>
<feature type="compositionally biased region" description="Basic and acidic residues" evidence="9">
    <location>
        <begin position="47"/>
        <end position="59"/>
    </location>
</feature>
<evidence type="ECO:0000256" key="1">
    <source>
        <dbReference type="ARBA" id="ARBA00004239"/>
    </source>
</evidence>
<dbReference type="PANTHER" id="PTHR11315">
    <property type="entry name" value="PROTEASE FAMILY C26 GAMMA-GLUTAMYL HYDROLASE"/>
    <property type="match status" value="1"/>
</dbReference>
<dbReference type="EMBL" id="CAJZBQ010000011">
    <property type="protein sequence ID" value="CAG9313950.1"/>
    <property type="molecule type" value="Genomic_DNA"/>
</dbReference>
<comment type="similarity">
    <text evidence="2">Belongs to the peptidase C26 family.</text>
</comment>
<feature type="active site" evidence="8">
    <location>
        <position position="297"/>
    </location>
</feature>
<sequence>MAKKLIFILTLLFAALGRELLYPEPQKDNPDNWGNHPRPHRPKRRHDKDDHDDQDDSPHRWNHPIQNNTRPVIGILSLPIHPYEPWNTTANTYIAASYVKFVEMGGARVVPLRVDQSFEELNFLFSRLNGILFTGGGANVWTNDSIPTWTPDYTEKACYLYRLVKEANDNGNYYPLWGTCLGFEAIQVCENNEFETLGNFNGEPPYTQSHDFTPKAKWSYLFNGIGRKYGEIIRKIMTDRKTSLLSHSHGVSPSMYQGENNLTATFNMLSTMLDKSGNRFVGIIEGKKYPIFATQFHPEKNIYEWDPQVPQPHDFYSVKVSTYFADFLVSEARRNNNSFESEEELKPYLIYNWWPIYQNGYFTQSYYFQ</sequence>
<dbReference type="GO" id="GO:0005773">
    <property type="term" value="C:vacuole"/>
    <property type="evidence" value="ECO:0007669"/>
    <property type="project" value="TreeGrafter"/>
</dbReference>
<dbReference type="Gene3D" id="3.40.50.880">
    <property type="match status" value="1"/>
</dbReference>
<dbReference type="PANTHER" id="PTHR11315:SF0">
    <property type="entry name" value="FOLATE GAMMA-GLUTAMYL HYDROLASE"/>
    <property type="match status" value="1"/>
</dbReference>
<dbReference type="InterPro" id="IPR029062">
    <property type="entry name" value="Class_I_gatase-like"/>
</dbReference>
<keyword evidence="12" id="KW-1185">Reference proteome</keyword>
<evidence type="ECO:0000313" key="12">
    <source>
        <dbReference type="Proteomes" id="UP001162131"/>
    </source>
</evidence>
<evidence type="ECO:0000256" key="6">
    <source>
        <dbReference type="ARBA" id="ARBA00022801"/>
    </source>
</evidence>
<dbReference type="InterPro" id="IPR011697">
    <property type="entry name" value="Peptidase_C26"/>
</dbReference>
<dbReference type="GO" id="GO:0046900">
    <property type="term" value="P:tetrahydrofolylpolyglutamate metabolic process"/>
    <property type="evidence" value="ECO:0007669"/>
    <property type="project" value="TreeGrafter"/>
</dbReference>
<evidence type="ECO:0000313" key="11">
    <source>
        <dbReference type="EMBL" id="CAG9313950.1"/>
    </source>
</evidence>
<evidence type="ECO:0000256" key="9">
    <source>
        <dbReference type="SAM" id="MobiDB-lite"/>
    </source>
</evidence>
<dbReference type="EC" id="3.4.19.9" evidence="3 8"/>
<evidence type="ECO:0000256" key="2">
    <source>
        <dbReference type="ARBA" id="ARBA00011083"/>
    </source>
</evidence>
<dbReference type="GO" id="GO:0034722">
    <property type="term" value="F:gamma-glutamyl-peptidase activity"/>
    <property type="evidence" value="ECO:0007669"/>
    <property type="project" value="UniProtKB-UniRule"/>
</dbReference>
<evidence type="ECO:0000256" key="3">
    <source>
        <dbReference type="ARBA" id="ARBA00012886"/>
    </source>
</evidence>
<feature type="active site" description="Nucleophile" evidence="7 8">
    <location>
        <position position="180"/>
    </location>
</feature>
<accession>A0AAU9IRV5</accession>
<dbReference type="GO" id="GO:0005576">
    <property type="term" value="C:extracellular region"/>
    <property type="evidence" value="ECO:0007669"/>
    <property type="project" value="UniProtKB-SubCell"/>
</dbReference>
<reference evidence="11" key="1">
    <citation type="submission" date="2021-09" db="EMBL/GenBank/DDBJ databases">
        <authorList>
            <consortium name="AG Swart"/>
            <person name="Singh M."/>
            <person name="Singh A."/>
            <person name="Seah K."/>
            <person name="Emmerich C."/>
        </authorList>
    </citation>
    <scope>NUCLEOTIDE SEQUENCE</scope>
    <source>
        <strain evidence="11">ATCC30299</strain>
    </source>
</reference>
<feature type="chain" id="PRO_5043471112" description="folate gamma-glutamyl hydrolase" evidence="10">
    <location>
        <begin position="18"/>
        <end position="369"/>
    </location>
</feature>
<dbReference type="PROSITE" id="PS51275">
    <property type="entry name" value="PEPTIDASE_C26_GGH"/>
    <property type="match status" value="1"/>
</dbReference>
<keyword evidence="6 8" id="KW-0378">Hydrolase</keyword>
<dbReference type="Proteomes" id="UP001162131">
    <property type="component" value="Unassembled WGS sequence"/>
</dbReference>
<dbReference type="SUPFAM" id="SSF52317">
    <property type="entry name" value="Class I glutamine amidotransferase-like"/>
    <property type="match status" value="1"/>
</dbReference>
<name>A0AAU9IRV5_9CILI</name>
<feature type="region of interest" description="Disordered" evidence="9">
    <location>
        <begin position="24"/>
        <end position="66"/>
    </location>
</feature>
<evidence type="ECO:0000256" key="7">
    <source>
        <dbReference type="PIRSR" id="PIRSR615527-1"/>
    </source>
</evidence>
<comment type="subcellular location">
    <subcellularLocation>
        <location evidence="1">Secreted</location>
        <location evidence="1">Extracellular space</location>
    </subcellularLocation>
</comment>
<protein>
    <recommendedName>
        <fullName evidence="3 8">folate gamma-glutamyl hydrolase</fullName>
        <ecNumber evidence="3 8">3.4.19.9</ecNumber>
    </recommendedName>
</protein>
<feature type="signal peptide" evidence="10">
    <location>
        <begin position="1"/>
        <end position="17"/>
    </location>
</feature>
<evidence type="ECO:0000256" key="8">
    <source>
        <dbReference type="PROSITE-ProRule" id="PRU00607"/>
    </source>
</evidence>
<feature type="active site" description="Proton donor" evidence="7">
    <location>
        <position position="297"/>
    </location>
</feature>
<keyword evidence="5 10" id="KW-0732">Signal</keyword>
<proteinExistence type="inferred from homology"/>
<evidence type="ECO:0000256" key="10">
    <source>
        <dbReference type="SAM" id="SignalP"/>
    </source>
</evidence>
<dbReference type="InterPro" id="IPR015527">
    <property type="entry name" value="Pept_C26_g-glut_hydrolase"/>
</dbReference>
<comment type="caution">
    <text evidence="11">The sequence shown here is derived from an EMBL/GenBank/DDBJ whole genome shotgun (WGS) entry which is preliminary data.</text>
</comment>
<dbReference type="PROSITE" id="PS51273">
    <property type="entry name" value="GATASE_TYPE_1"/>
    <property type="match status" value="1"/>
</dbReference>
<keyword evidence="4" id="KW-0964">Secreted</keyword>
<comment type="catalytic activity">
    <reaction evidence="8">
        <text>(6S)-5,6,7,8-tetrahydrofolyl-(gamma-L-Glu)(n) + (n-1) H2O = (6S)-5,6,7,8-tetrahydrofolate + (n-1) L-glutamate</text>
        <dbReference type="Rhea" id="RHEA:56784"/>
        <dbReference type="Rhea" id="RHEA-COMP:14738"/>
        <dbReference type="ChEBI" id="CHEBI:15377"/>
        <dbReference type="ChEBI" id="CHEBI:29985"/>
        <dbReference type="ChEBI" id="CHEBI:57453"/>
        <dbReference type="ChEBI" id="CHEBI:141005"/>
        <dbReference type="EC" id="3.4.19.9"/>
    </reaction>
</comment>
<evidence type="ECO:0000256" key="5">
    <source>
        <dbReference type="ARBA" id="ARBA00022729"/>
    </source>
</evidence>
<gene>
    <name evidence="11" type="ORF">BSTOLATCC_MIC9751</name>
</gene>
<feature type="compositionally biased region" description="Basic residues" evidence="9">
    <location>
        <begin position="37"/>
        <end position="46"/>
    </location>
</feature>